<protein>
    <submittedName>
        <fullName evidence="2">Jg4459 protein</fullName>
    </submittedName>
</protein>
<dbReference type="Proteomes" id="UP000838756">
    <property type="component" value="Unassembled WGS sequence"/>
</dbReference>
<evidence type="ECO:0000256" key="1">
    <source>
        <dbReference type="SAM" id="MobiDB-lite"/>
    </source>
</evidence>
<name>A0A8S4QBJ8_9NEOP</name>
<reference evidence="2" key="1">
    <citation type="submission" date="2022-03" db="EMBL/GenBank/DDBJ databases">
        <authorList>
            <person name="Lindestad O."/>
        </authorList>
    </citation>
    <scope>NUCLEOTIDE SEQUENCE</scope>
</reference>
<organism evidence="2 3">
    <name type="scientific">Pararge aegeria aegeria</name>
    <dbReference type="NCBI Taxonomy" id="348720"/>
    <lineage>
        <taxon>Eukaryota</taxon>
        <taxon>Metazoa</taxon>
        <taxon>Ecdysozoa</taxon>
        <taxon>Arthropoda</taxon>
        <taxon>Hexapoda</taxon>
        <taxon>Insecta</taxon>
        <taxon>Pterygota</taxon>
        <taxon>Neoptera</taxon>
        <taxon>Endopterygota</taxon>
        <taxon>Lepidoptera</taxon>
        <taxon>Glossata</taxon>
        <taxon>Ditrysia</taxon>
        <taxon>Papilionoidea</taxon>
        <taxon>Nymphalidae</taxon>
        <taxon>Satyrinae</taxon>
        <taxon>Satyrini</taxon>
        <taxon>Parargina</taxon>
        <taxon>Pararge</taxon>
    </lineage>
</organism>
<feature type="non-terminal residue" evidence="2">
    <location>
        <position position="1"/>
    </location>
</feature>
<feature type="region of interest" description="Disordered" evidence="1">
    <location>
        <begin position="34"/>
        <end position="68"/>
    </location>
</feature>
<dbReference type="AlphaFoldDB" id="A0A8S4QBJ8"/>
<comment type="caution">
    <text evidence="2">The sequence shown here is derived from an EMBL/GenBank/DDBJ whole genome shotgun (WGS) entry which is preliminary data.</text>
</comment>
<accession>A0A8S4QBJ8</accession>
<proteinExistence type="predicted"/>
<evidence type="ECO:0000313" key="2">
    <source>
        <dbReference type="EMBL" id="CAH2207401.1"/>
    </source>
</evidence>
<sequence>IILCDSSSDVPMAPGAAMNTTHILLLHVADPAETDPSYDVTGGSTTEERVASNEHFTSTRDRCHVSDL</sequence>
<keyword evidence="3" id="KW-1185">Reference proteome</keyword>
<evidence type="ECO:0000313" key="3">
    <source>
        <dbReference type="Proteomes" id="UP000838756"/>
    </source>
</evidence>
<gene>
    <name evidence="2" type="primary">jg4459</name>
    <name evidence="2" type="ORF">PAEG_LOCUS23</name>
</gene>
<dbReference type="EMBL" id="CAKXAJ010000090">
    <property type="protein sequence ID" value="CAH2207401.1"/>
    <property type="molecule type" value="Genomic_DNA"/>
</dbReference>
<feature type="compositionally biased region" description="Basic and acidic residues" evidence="1">
    <location>
        <begin position="46"/>
        <end position="68"/>
    </location>
</feature>